<evidence type="ECO:0000313" key="2">
    <source>
        <dbReference type="Proteomes" id="UP000316610"/>
    </source>
</evidence>
<dbReference type="EMBL" id="MK937607">
    <property type="protein sequence ID" value="QDH93157.1"/>
    <property type="molecule type" value="Genomic_DNA"/>
</dbReference>
<accession>A0A514DHS9</accession>
<organism evidence="1 2">
    <name type="scientific">Gordonia phage Zipp</name>
    <dbReference type="NCBI Taxonomy" id="2591212"/>
    <lineage>
        <taxon>Viruses</taxon>
        <taxon>Duplodnaviria</taxon>
        <taxon>Heunggongvirae</taxon>
        <taxon>Uroviricota</taxon>
        <taxon>Caudoviricetes</taxon>
        <taxon>Stackebrandtviridae</taxon>
        <taxon>Schenleyvirinae</taxon>
        <taxon>Zitchvirus</taxon>
        <taxon>Zitchvirus zipp</taxon>
    </lineage>
</organism>
<keyword evidence="2" id="KW-1185">Reference proteome</keyword>
<dbReference type="Proteomes" id="UP000316610">
    <property type="component" value="Segment"/>
</dbReference>
<evidence type="ECO:0000313" key="1">
    <source>
        <dbReference type="EMBL" id="QDH93157.1"/>
    </source>
</evidence>
<protein>
    <submittedName>
        <fullName evidence="1">Uncharacterized protein</fullName>
    </submittedName>
</protein>
<proteinExistence type="predicted"/>
<gene>
    <name evidence="1" type="primary">3</name>
    <name evidence="1" type="ORF">SEA_ZIPP_3</name>
</gene>
<reference evidence="1 2" key="1">
    <citation type="submission" date="2019-05" db="EMBL/GenBank/DDBJ databases">
        <authorList>
            <person name="Hammer B.W."/>
            <person name="Chiaro A."/>
            <person name="Dufresne J."/>
            <person name="Kristler A."/>
            <person name="Kuo C.N."/>
            <person name="Ozcan Z."/>
            <person name="Pasmanik V."/>
            <person name="Shin J."/>
            <person name="Stephens K.N."/>
            <person name="Butela K.A."/>
            <person name="Garlena R.A."/>
            <person name="Russell D.A."/>
            <person name="Pope W.H."/>
            <person name="Jacobs-Sera D."/>
            <person name="Hatfull G.F."/>
        </authorList>
    </citation>
    <scope>NUCLEOTIDE SEQUENCE [LARGE SCALE GENOMIC DNA]</scope>
</reference>
<dbReference type="KEGG" id="vg:63027306"/>
<dbReference type="RefSeq" id="YP_010002752.1">
    <property type="nucleotide sequence ID" value="NC_053248.1"/>
</dbReference>
<dbReference type="GeneID" id="63027306"/>
<sequence length="106" mass="11512">MTTTQLNVYPTGSLDNGVHVALSGAQFETTAARDEFVARFPRYVGVKASTKYPIAWFEAAFQRNGSTGEFNETGAKRLRKLLEVLGDDVEFAGNADAIAIIKAIAR</sequence>
<name>A0A514DHS9_9CAUD</name>